<dbReference type="PANTHER" id="PTHR30270:SF3">
    <property type="entry name" value="THIAMINE-MONOPHOSPHATE KINASE"/>
    <property type="match status" value="1"/>
</dbReference>
<sequence length="368" mass="41336">MKNRDLKVSDLGEKKLIERIAKKSKNFDFNHKKGLNSYIGDDAALIDFSNTSINEKYYLVATSDLLIQKHHFPIQMSYFQMGWKSVTVNVSDIAAMGAIPTGILISLAIPQNLSLKSFDEIINGILEACNYYKIPLIGGDTNQADQIIISGTALGKVEHKNSKMKYGFKNGDKIAVTGQLGLAALGFEILKEKNQEIIKMLTEKHLENKENISNIINLSIEKALNPSAKLNEGINLSEIASSSTDITDGLASELYELFDADKSFNKNSNLGIRVYEDKISKEPLFKEMNILSKILNKDIFELIFHIGEDFELLFTFNDKIEDIDKLLKKVNFFIIGEINNSNRVEIEYSNGKVEKLSSKGYEHFSNVS</sequence>
<dbReference type="PANTHER" id="PTHR30270">
    <property type="entry name" value="THIAMINE-MONOPHOSPHATE KINASE"/>
    <property type="match status" value="1"/>
</dbReference>
<dbReference type="EC" id="2.7.4.16" evidence="2"/>
<dbReference type="SUPFAM" id="SSF56042">
    <property type="entry name" value="PurM C-terminal domain-like"/>
    <property type="match status" value="1"/>
</dbReference>
<organism evidence="2">
    <name type="scientific">bioreactor metagenome</name>
    <dbReference type="NCBI Taxonomy" id="1076179"/>
    <lineage>
        <taxon>unclassified sequences</taxon>
        <taxon>metagenomes</taxon>
        <taxon>ecological metagenomes</taxon>
    </lineage>
</organism>
<dbReference type="Gene3D" id="3.30.1330.10">
    <property type="entry name" value="PurM-like, N-terminal domain"/>
    <property type="match status" value="1"/>
</dbReference>
<dbReference type="GO" id="GO:0009030">
    <property type="term" value="F:thiamine-phosphate kinase activity"/>
    <property type="evidence" value="ECO:0007669"/>
    <property type="project" value="UniProtKB-EC"/>
</dbReference>
<keyword evidence="2" id="KW-0418">Kinase</keyword>
<accession>A0A644TWB0</accession>
<dbReference type="InterPro" id="IPR036676">
    <property type="entry name" value="PurM-like_C_sf"/>
</dbReference>
<dbReference type="CDD" id="cd02194">
    <property type="entry name" value="ThiL"/>
    <property type="match status" value="1"/>
</dbReference>
<evidence type="ECO:0000259" key="1">
    <source>
        <dbReference type="Pfam" id="PF00586"/>
    </source>
</evidence>
<dbReference type="InterPro" id="IPR006283">
    <property type="entry name" value="ThiL-like"/>
</dbReference>
<dbReference type="Gene3D" id="3.90.650.10">
    <property type="entry name" value="PurM-like C-terminal domain"/>
    <property type="match status" value="1"/>
</dbReference>
<dbReference type="GO" id="GO:0009228">
    <property type="term" value="P:thiamine biosynthetic process"/>
    <property type="evidence" value="ECO:0007669"/>
    <property type="project" value="InterPro"/>
</dbReference>
<dbReference type="InterPro" id="IPR036921">
    <property type="entry name" value="PurM-like_N_sf"/>
</dbReference>
<dbReference type="NCBIfam" id="TIGR01379">
    <property type="entry name" value="thiL"/>
    <property type="match status" value="1"/>
</dbReference>
<keyword evidence="2" id="KW-0808">Transferase</keyword>
<dbReference type="EMBL" id="VSSQ01000058">
    <property type="protein sequence ID" value="MPL71263.1"/>
    <property type="molecule type" value="Genomic_DNA"/>
</dbReference>
<proteinExistence type="inferred from homology"/>
<reference evidence="2" key="1">
    <citation type="submission" date="2019-08" db="EMBL/GenBank/DDBJ databases">
        <authorList>
            <person name="Kucharzyk K."/>
            <person name="Murdoch R.W."/>
            <person name="Higgins S."/>
            <person name="Loffler F."/>
        </authorList>
    </citation>
    <scope>NUCLEOTIDE SEQUENCE</scope>
</reference>
<dbReference type="SUPFAM" id="SSF55326">
    <property type="entry name" value="PurM N-terminal domain-like"/>
    <property type="match status" value="1"/>
</dbReference>
<evidence type="ECO:0000313" key="2">
    <source>
        <dbReference type="EMBL" id="MPL71263.1"/>
    </source>
</evidence>
<feature type="domain" description="PurM-like N-terminal" evidence="1">
    <location>
        <begin position="40"/>
        <end position="157"/>
    </location>
</feature>
<comment type="caution">
    <text evidence="2">The sequence shown here is derived from an EMBL/GenBank/DDBJ whole genome shotgun (WGS) entry which is preliminary data.</text>
</comment>
<dbReference type="HAMAP" id="MF_02128">
    <property type="entry name" value="TMP_kinase"/>
    <property type="match status" value="1"/>
</dbReference>
<dbReference type="PIRSF" id="PIRSF005303">
    <property type="entry name" value="Thiam_monoph_kin"/>
    <property type="match status" value="1"/>
</dbReference>
<dbReference type="InterPro" id="IPR016188">
    <property type="entry name" value="PurM-like_N"/>
</dbReference>
<dbReference type="Pfam" id="PF00586">
    <property type="entry name" value="AIRS"/>
    <property type="match status" value="1"/>
</dbReference>
<dbReference type="AlphaFoldDB" id="A0A644TWB0"/>
<protein>
    <submittedName>
        <fullName evidence="2">Thiamine-monophosphate kinase</fullName>
        <ecNumber evidence="2">2.7.4.16</ecNumber>
    </submittedName>
</protein>
<name>A0A644TWB0_9ZZZZ</name>
<gene>
    <name evidence="2" type="primary">thiL_6</name>
    <name evidence="2" type="ORF">SDC9_17037</name>
</gene>